<name>A0A6H5HYG6_9HYME</name>
<keyword evidence="3" id="KW-1185">Reference proteome</keyword>
<dbReference type="EMBL" id="CADCXV010000202">
    <property type="protein sequence ID" value="CAB0028833.1"/>
    <property type="molecule type" value="Genomic_DNA"/>
</dbReference>
<proteinExistence type="predicted"/>
<evidence type="ECO:0000313" key="2">
    <source>
        <dbReference type="EMBL" id="CAB0028833.1"/>
    </source>
</evidence>
<accession>A0A6H5HYG6</accession>
<dbReference type="AlphaFoldDB" id="A0A6H5HYG6"/>
<evidence type="ECO:0000256" key="1">
    <source>
        <dbReference type="SAM" id="MobiDB-lite"/>
    </source>
</evidence>
<protein>
    <submittedName>
        <fullName evidence="2">Uncharacterized protein</fullName>
    </submittedName>
</protein>
<sequence>MLTNDQAARALRDMRGNGCSRRDEDAGASESAGESASENGSEDAGENVSEDENEKPKLMYQPEHATVAIYVRRYRPLLRTKARYIIRGAISEAYPETHI</sequence>
<organism evidence="2 3">
    <name type="scientific">Trichogramma brassicae</name>
    <dbReference type="NCBI Taxonomy" id="86971"/>
    <lineage>
        <taxon>Eukaryota</taxon>
        <taxon>Metazoa</taxon>
        <taxon>Ecdysozoa</taxon>
        <taxon>Arthropoda</taxon>
        <taxon>Hexapoda</taxon>
        <taxon>Insecta</taxon>
        <taxon>Pterygota</taxon>
        <taxon>Neoptera</taxon>
        <taxon>Endopterygota</taxon>
        <taxon>Hymenoptera</taxon>
        <taxon>Apocrita</taxon>
        <taxon>Proctotrupomorpha</taxon>
        <taxon>Chalcidoidea</taxon>
        <taxon>Trichogrammatidae</taxon>
        <taxon>Trichogramma</taxon>
    </lineage>
</organism>
<feature type="compositionally biased region" description="Basic and acidic residues" evidence="1">
    <location>
        <begin position="10"/>
        <end position="25"/>
    </location>
</feature>
<gene>
    <name evidence="2" type="ORF">TBRA_LOCUS954</name>
</gene>
<feature type="compositionally biased region" description="Low complexity" evidence="1">
    <location>
        <begin position="28"/>
        <end position="39"/>
    </location>
</feature>
<reference evidence="2 3" key="1">
    <citation type="submission" date="2020-02" db="EMBL/GenBank/DDBJ databases">
        <authorList>
            <person name="Ferguson B K."/>
        </authorList>
    </citation>
    <scope>NUCLEOTIDE SEQUENCE [LARGE SCALE GENOMIC DNA]</scope>
</reference>
<feature type="region of interest" description="Disordered" evidence="1">
    <location>
        <begin position="1"/>
        <end position="60"/>
    </location>
</feature>
<dbReference type="Proteomes" id="UP000479190">
    <property type="component" value="Unassembled WGS sequence"/>
</dbReference>
<feature type="compositionally biased region" description="Acidic residues" evidence="1">
    <location>
        <begin position="40"/>
        <end position="53"/>
    </location>
</feature>
<evidence type="ECO:0000313" key="3">
    <source>
        <dbReference type="Proteomes" id="UP000479190"/>
    </source>
</evidence>